<dbReference type="STRING" id="1494590.ATN84_10880"/>
<reference evidence="1 2" key="1">
    <citation type="submission" date="2015-11" db="EMBL/GenBank/DDBJ databases">
        <title>Draft genome sequence of Paramesorhizobium deserti A-3-E, a strain highly resistant to diverse beta-lactam antibiotics.</title>
        <authorList>
            <person name="Lv R."/>
            <person name="Yang X."/>
            <person name="Fang N."/>
            <person name="Guo J."/>
            <person name="Luo X."/>
            <person name="Peng F."/>
            <person name="Yang R."/>
            <person name="Cui Y."/>
            <person name="Fang C."/>
            <person name="Song Y."/>
        </authorList>
    </citation>
    <scope>NUCLEOTIDE SEQUENCE [LARGE SCALE GENOMIC DNA]</scope>
    <source>
        <strain evidence="1 2">A-3-E</strain>
    </source>
</reference>
<keyword evidence="2" id="KW-1185">Reference proteome</keyword>
<dbReference type="AlphaFoldDB" id="A0A135HTN3"/>
<evidence type="ECO:0000313" key="2">
    <source>
        <dbReference type="Proteomes" id="UP000070107"/>
    </source>
</evidence>
<organism evidence="1 2">
    <name type="scientific">Paramesorhizobium deserti</name>
    <dbReference type="NCBI Taxonomy" id="1494590"/>
    <lineage>
        <taxon>Bacteria</taxon>
        <taxon>Pseudomonadati</taxon>
        <taxon>Pseudomonadota</taxon>
        <taxon>Alphaproteobacteria</taxon>
        <taxon>Hyphomicrobiales</taxon>
        <taxon>Phyllobacteriaceae</taxon>
        <taxon>Paramesorhizobium</taxon>
    </lineage>
</organism>
<comment type="caution">
    <text evidence="1">The sequence shown here is derived from an EMBL/GenBank/DDBJ whole genome shotgun (WGS) entry which is preliminary data.</text>
</comment>
<dbReference type="Proteomes" id="UP000070107">
    <property type="component" value="Unassembled WGS sequence"/>
</dbReference>
<sequence>MLPFVMANGATIVVNFPGRKSAQYWRTSYALANLSSLLWKRWREMILLEANLIPFTCFGKQIAVRTVLEPASFRHAGLPLSFLLQLFF</sequence>
<accession>A0A135HTN3</accession>
<dbReference type="EMBL" id="LNTU01000023">
    <property type="protein sequence ID" value="KXF76559.1"/>
    <property type="molecule type" value="Genomic_DNA"/>
</dbReference>
<name>A0A135HTN3_9HYPH</name>
<protein>
    <submittedName>
        <fullName evidence="1">Uncharacterized protein</fullName>
    </submittedName>
</protein>
<evidence type="ECO:0000313" key="1">
    <source>
        <dbReference type="EMBL" id="KXF76559.1"/>
    </source>
</evidence>
<proteinExistence type="predicted"/>
<gene>
    <name evidence="1" type="ORF">ATN84_10880</name>
</gene>